<dbReference type="CDD" id="cd10719">
    <property type="entry name" value="DnaJ_zf"/>
    <property type="match status" value="1"/>
</dbReference>
<evidence type="ECO:0000256" key="9">
    <source>
        <dbReference type="PROSITE-ProRule" id="PRU00546"/>
    </source>
</evidence>
<dbReference type="SUPFAM" id="SSF46565">
    <property type="entry name" value="Chaperone J-domain"/>
    <property type="match status" value="1"/>
</dbReference>
<keyword evidence="5 9" id="KW-0862">Zinc</keyword>
<dbReference type="InterPro" id="IPR002939">
    <property type="entry name" value="DnaJ_C"/>
</dbReference>
<dbReference type="CDD" id="cd06257">
    <property type="entry name" value="DnaJ"/>
    <property type="match status" value="1"/>
</dbReference>
<sequence length="419" mass="45780">MPRRGQAVDNTKLYEILGVPTTATPQEITKAYRKLAMKYHPDKNPDTADKFKEISFAYEILNDEEKRQTYDQYGEEGLRDGGGGMDQDDLFSHIFGGGFPFGGARGGRGGPRPGQKRKGKDRGFAFGVTLEDVYKGKQTKFSHTKQALCGGCNGKGTNKVGGSMKCTHCEGSGVQTSLRHLGFGMVQQLQEKCRSCDGEGEVIRPKDRCKTCAGNKIKEETKMLDVYIDPGMRDGQRITFSGEGDQHPDIVPGDIILVLQVEAHPTFSREGNDLIMTKKIGLIEALTGVHFTVEHLDKRILLVNSQPGEIIRPGDVKSIEGEGMPTNGNIFEKGRLLIKFDIEFPADGSLKPATFAGLEQALGKAPTVQVSGEHEKVTLGKAEVNLGGNRKRGGRDAYEEDDEDDEEEGGPRGVSCQQQ</sequence>
<evidence type="ECO:0000256" key="1">
    <source>
        <dbReference type="ARBA" id="ARBA00022481"/>
    </source>
</evidence>
<dbReference type="SUPFAM" id="SSF57938">
    <property type="entry name" value="DnaJ/Hsp40 cysteine-rich domain"/>
    <property type="match status" value="1"/>
</dbReference>
<dbReference type="GO" id="GO:0030544">
    <property type="term" value="F:Hsp70 protein binding"/>
    <property type="evidence" value="ECO:0007669"/>
    <property type="project" value="InterPro"/>
</dbReference>
<feature type="domain" description="J" evidence="11">
    <location>
        <begin position="12"/>
        <end position="74"/>
    </location>
</feature>
<dbReference type="GO" id="GO:0006457">
    <property type="term" value="P:protein folding"/>
    <property type="evidence" value="ECO:0007669"/>
    <property type="project" value="InterPro"/>
</dbReference>
<dbReference type="InterPro" id="IPR044713">
    <property type="entry name" value="DNJA1/2-like"/>
</dbReference>
<feature type="compositionally biased region" description="Gly residues" evidence="10">
    <location>
        <begin position="101"/>
        <end position="112"/>
    </location>
</feature>
<dbReference type="SUPFAM" id="SSF49493">
    <property type="entry name" value="HSP40/DnaJ peptide-binding domain"/>
    <property type="match status" value="2"/>
</dbReference>
<dbReference type="InterPro" id="IPR036869">
    <property type="entry name" value="J_dom_sf"/>
</dbReference>
<organism evidence="13 14">
    <name type="scientific">Planoprotostelium fungivorum</name>
    <dbReference type="NCBI Taxonomy" id="1890364"/>
    <lineage>
        <taxon>Eukaryota</taxon>
        <taxon>Amoebozoa</taxon>
        <taxon>Evosea</taxon>
        <taxon>Variosea</taxon>
        <taxon>Cavosteliida</taxon>
        <taxon>Cavosteliaceae</taxon>
        <taxon>Planoprotostelium</taxon>
    </lineage>
</organism>
<evidence type="ECO:0000256" key="10">
    <source>
        <dbReference type="SAM" id="MobiDB-lite"/>
    </source>
</evidence>
<keyword evidence="8" id="KW-0636">Prenylation</keyword>
<evidence type="ECO:0000313" key="13">
    <source>
        <dbReference type="EMBL" id="PRP84835.1"/>
    </source>
</evidence>
<name>A0A2P6NLI3_9EUKA</name>
<accession>A0A2P6NLI3</accession>
<evidence type="ECO:0000256" key="6">
    <source>
        <dbReference type="ARBA" id="ARBA00023186"/>
    </source>
</evidence>
<dbReference type="CDD" id="cd10747">
    <property type="entry name" value="DnaJ_C"/>
    <property type="match status" value="1"/>
</dbReference>
<evidence type="ECO:0000256" key="5">
    <source>
        <dbReference type="ARBA" id="ARBA00022833"/>
    </source>
</evidence>
<dbReference type="PANTHER" id="PTHR43888">
    <property type="entry name" value="DNAJ-LIKE-2, ISOFORM A-RELATED"/>
    <property type="match status" value="1"/>
</dbReference>
<evidence type="ECO:0000256" key="7">
    <source>
        <dbReference type="ARBA" id="ARBA00023288"/>
    </source>
</evidence>
<evidence type="ECO:0000256" key="2">
    <source>
        <dbReference type="ARBA" id="ARBA00022723"/>
    </source>
</evidence>
<dbReference type="FunFam" id="2.10.230.10:FF:000001">
    <property type="entry name" value="DnaJ subfamily A member 2"/>
    <property type="match status" value="1"/>
</dbReference>
<dbReference type="PROSITE" id="PS00636">
    <property type="entry name" value="DNAJ_1"/>
    <property type="match status" value="1"/>
</dbReference>
<feature type="region of interest" description="Disordered" evidence="10">
    <location>
        <begin position="372"/>
        <end position="419"/>
    </location>
</feature>
<dbReference type="PROSITE" id="PS50076">
    <property type="entry name" value="DNAJ_2"/>
    <property type="match status" value="1"/>
</dbReference>
<dbReference type="FunFam" id="1.10.287.110:FF:000016">
    <property type="entry name" value="DnaJ (Hsp40) homolog, subfamily A, member 2"/>
    <property type="match status" value="1"/>
</dbReference>
<evidence type="ECO:0000256" key="3">
    <source>
        <dbReference type="ARBA" id="ARBA00022737"/>
    </source>
</evidence>
<dbReference type="GO" id="GO:0008270">
    <property type="term" value="F:zinc ion binding"/>
    <property type="evidence" value="ECO:0007669"/>
    <property type="project" value="UniProtKB-KW"/>
</dbReference>
<dbReference type="GO" id="GO:0005524">
    <property type="term" value="F:ATP binding"/>
    <property type="evidence" value="ECO:0007669"/>
    <property type="project" value="InterPro"/>
</dbReference>
<dbReference type="InterPro" id="IPR001623">
    <property type="entry name" value="DnaJ_domain"/>
</dbReference>
<keyword evidence="14" id="KW-1185">Reference proteome</keyword>
<evidence type="ECO:0000259" key="11">
    <source>
        <dbReference type="PROSITE" id="PS50076"/>
    </source>
</evidence>
<dbReference type="STRING" id="1890364.A0A2P6NLI3"/>
<dbReference type="HAMAP" id="MF_01152">
    <property type="entry name" value="DnaJ"/>
    <property type="match status" value="1"/>
</dbReference>
<dbReference type="InParanoid" id="A0A2P6NLI3"/>
<evidence type="ECO:0000259" key="12">
    <source>
        <dbReference type="PROSITE" id="PS51188"/>
    </source>
</evidence>
<evidence type="ECO:0000256" key="8">
    <source>
        <dbReference type="ARBA" id="ARBA00023289"/>
    </source>
</evidence>
<dbReference type="InterPro" id="IPR036410">
    <property type="entry name" value="HSP_DnaJ_Cys-rich_dom_sf"/>
</dbReference>
<keyword evidence="6" id="KW-0143">Chaperone</keyword>
<dbReference type="Gene3D" id="1.10.287.110">
    <property type="entry name" value="DnaJ domain"/>
    <property type="match status" value="1"/>
</dbReference>
<dbReference type="Gene3D" id="2.10.230.10">
    <property type="entry name" value="Heat shock protein DnaJ, cysteine-rich domain"/>
    <property type="match status" value="1"/>
</dbReference>
<gene>
    <name evidence="13" type="ORF">PROFUN_07489</name>
</gene>
<keyword evidence="3" id="KW-0677">Repeat</keyword>
<dbReference type="InterPro" id="IPR012724">
    <property type="entry name" value="DnaJ"/>
</dbReference>
<feature type="region of interest" description="Disordered" evidence="10">
    <location>
        <begin position="101"/>
        <end position="121"/>
    </location>
</feature>
<evidence type="ECO:0000313" key="14">
    <source>
        <dbReference type="Proteomes" id="UP000241769"/>
    </source>
</evidence>
<dbReference type="PROSITE" id="PS51188">
    <property type="entry name" value="ZF_CR"/>
    <property type="match status" value="1"/>
</dbReference>
<feature type="compositionally biased region" description="Acidic residues" evidence="10">
    <location>
        <begin position="398"/>
        <end position="408"/>
    </location>
</feature>
<dbReference type="PRINTS" id="PR00625">
    <property type="entry name" value="JDOMAIN"/>
</dbReference>
<dbReference type="InterPro" id="IPR008971">
    <property type="entry name" value="HSP40/DnaJ_pept-bd"/>
</dbReference>
<dbReference type="SMART" id="SM00271">
    <property type="entry name" value="DnaJ"/>
    <property type="match status" value="1"/>
</dbReference>
<feature type="zinc finger region" description="CR-type" evidence="9">
    <location>
        <begin position="136"/>
        <end position="221"/>
    </location>
</feature>
<comment type="caution">
    <text evidence="13">The sequence shown here is derived from an EMBL/GenBank/DDBJ whole genome shotgun (WGS) entry which is preliminary data.</text>
</comment>
<keyword evidence="4 9" id="KW-0863">Zinc-finger</keyword>
<dbReference type="Gene3D" id="2.60.260.20">
    <property type="entry name" value="Urease metallochaperone UreE, N-terminal domain"/>
    <property type="match status" value="2"/>
</dbReference>
<dbReference type="Pfam" id="PF00684">
    <property type="entry name" value="DnaJ_CXXCXGXG"/>
    <property type="match status" value="1"/>
</dbReference>
<dbReference type="OrthoDB" id="550424at2759"/>
<dbReference type="Proteomes" id="UP000241769">
    <property type="component" value="Unassembled WGS sequence"/>
</dbReference>
<dbReference type="Pfam" id="PF00226">
    <property type="entry name" value="DnaJ"/>
    <property type="match status" value="1"/>
</dbReference>
<protein>
    <submittedName>
        <fullName evidence="13">DnaJ subfamily A member 2</fullName>
    </submittedName>
</protein>
<dbReference type="EMBL" id="MDYQ01000055">
    <property type="protein sequence ID" value="PRP84835.1"/>
    <property type="molecule type" value="Genomic_DNA"/>
</dbReference>
<dbReference type="GO" id="GO:0051082">
    <property type="term" value="F:unfolded protein binding"/>
    <property type="evidence" value="ECO:0007669"/>
    <property type="project" value="InterPro"/>
</dbReference>
<dbReference type="InterPro" id="IPR018253">
    <property type="entry name" value="DnaJ_domain_CS"/>
</dbReference>
<keyword evidence="2 9" id="KW-0479">Metal-binding</keyword>
<feature type="domain" description="CR-type" evidence="12">
    <location>
        <begin position="136"/>
        <end position="221"/>
    </location>
</feature>
<dbReference type="AlphaFoldDB" id="A0A2P6NLI3"/>
<keyword evidence="1" id="KW-0488">Methylation</keyword>
<reference evidence="13 14" key="1">
    <citation type="journal article" date="2018" name="Genome Biol. Evol.">
        <title>Multiple Roots of Fruiting Body Formation in Amoebozoa.</title>
        <authorList>
            <person name="Hillmann F."/>
            <person name="Forbes G."/>
            <person name="Novohradska S."/>
            <person name="Ferling I."/>
            <person name="Riege K."/>
            <person name="Groth M."/>
            <person name="Westermann M."/>
            <person name="Marz M."/>
            <person name="Spaller T."/>
            <person name="Winckler T."/>
            <person name="Schaap P."/>
            <person name="Glockner G."/>
        </authorList>
    </citation>
    <scope>NUCLEOTIDE SEQUENCE [LARGE SCALE GENOMIC DNA]</scope>
    <source>
        <strain evidence="13 14">Jena</strain>
    </source>
</reference>
<dbReference type="InterPro" id="IPR001305">
    <property type="entry name" value="HSP_DnaJ_Cys-rich_dom"/>
</dbReference>
<dbReference type="Pfam" id="PF01556">
    <property type="entry name" value="DnaJ_C"/>
    <property type="match status" value="1"/>
</dbReference>
<keyword evidence="7" id="KW-0449">Lipoprotein</keyword>
<dbReference type="GO" id="GO:0009408">
    <property type="term" value="P:response to heat"/>
    <property type="evidence" value="ECO:0007669"/>
    <property type="project" value="InterPro"/>
</dbReference>
<evidence type="ECO:0000256" key="4">
    <source>
        <dbReference type="ARBA" id="ARBA00022771"/>
    </source>
</evidence>
<proteinExistence type="inferred from homology"/>
<dbReference type="FunFam" id="2.60.260.20:FF:000003">
    <property type="entry name" value="DnaJ subfamily A member 2"/>
    <property type="match status" value="1"/>
</dbReference>